<dbReference type="AlphaFoldDB" id="A0A4R0WZX0"/>
<evidence type="ECO:0000313" key="2">
    <source>
        <dbReference type="Proteomes" id="UP000294200"/>
    </source>
</evidence>
<sequence>MGRHRASAERFRHPKIAAAMYGRLAQRDHPPTARERKLAQLKLTRLPAAEHRLTAAGSAAMTRILRLDGHW</sequence>
<dbReference type="EMBL" id="MWML01000919">
    <property type="protein sequence ID" value="TCG01822.1"/>
    <property type="molecule type" value="Genomic_DNA"/>
</dbReference>
<protein>
    <submittedName>
        <fullName evidence="1">Uncharacterized protein</fullName>
    </submittedName>
</protein>
<name>A0A4R0WZX0_9BURK</name>
<organism evidence="1 2">
    <name type="scientific">Paraburkholderia steynii</name>
    <dbReference type="NCBI Taxonomy" id="1245441"/>
    <lineage>
        <taxon>Bacteria</taxon>
        <taxon>Pseudomonadati</taxon>
        <taxon>Pseudomonadota</taxon>
        <taxon>Betaproteobacteria</taxon>
        <taxon>Burkholderiales</taxon>
        <taxon>Burkholderiaceae</taxon>
        <taxon>Paraburkholderia</taxon>
    </lineage>
</organism>
<dbReference type="Proteomes" id="UP000294200">
    <property type="component" value="Unassembled WGS sequence"/>
</dbReference>
<keyword evidence="2" id="KW-1185">Reference proteome</keyword>
<accession>A0A4R0WZX0</accession>
<reference evidence="1 2" key="1">
    <citation type="submission" date="2017-02" db="EMBL/GenBank/DDBJ databases">
        <title>Paraburkholderia sophoroidis sp. nov. and Paraburkholderia steynii sp. nov. rhizobial symbionts of the fynbos legume Hypocalyptus sophoroides.</title>
        <authorList>
            <person name="Steenkamp E.T."/>
            <person name="Beukes C.W."/>
            <person name="Van Zyl E."/>
            <person name="Avontuur J."/>
            <person name="Chan W.Y."/>
            <person name="Hassen A."/>
            <person name="Palmer M."/>
            <person name="Mthombeni L."/>
            <person name="Phalane F."/>
            <person name="Sereme K."/>
            <person name="Venter S.N."/>
        </authorList>
    </citation>
    <scope>NUCLEOTIDE SEQUENCE [LARGE SCALE GENOMIC DNA]</scope>
    <source>
        <strain evidence="1 2">HC1.1ba</strain>
    </source>
</reference>
<proteinExistence type="predicted"/>
<comment type="caution">
    <text evidence="1">The sequence shown here is derived from an EMBL/GenBank/DDBJ whole genome shotgun (WGS) entry which is preliminary data.</text>
</comment>
<evidence type="ECO:0000313" key="1">
    <source>
        <dbReference type="EMBL" id="TCG01822.1"/>
    </source>
</evidence>
<gene>
    <name evidence="1" type="ORF">BZM27_54315</name>
</gene>